<reference evidence="2 3" key="1">
    <citation type="journal article" date="2021" name="Int. J. Syst. Evol. Microbiol.">
        <title>Reticulibacter mediterranei gen. nov., sp. nov., within the new family Reticulibacteraceae fam. nov., and Ktedonospora formicarum gen. nov., sp. nov., Ktedonobacter robiniae sp. nov., Dictyobacter formicarum sp. nov. and Dictyobacter arantiisoli sp. nov., belonging to the class Ktedonobacteria.</title>
        <authorList>
            <person name="Yabe S."/>
            <person name="Zheng Y."/>
            <person name="Wang C.M."/>
            <person name="Sakai Y."/>
            <person name="Abe K."/>
            <person name="Yokota A."/>
            <person name="Donadio S."/>
            <person name="Cavaletti L."/>
            <person name="Monciardini P."/>
        </authorList>
    </citation>
    <scope>NUCLEOTIDE SEQUENCE [LARGE SCALE GENOMIC DNA]</scope>
    <source>
        <strain evidence="2 3">SOSP1-9</strain>
    </source>
</reference>
<accession>A0ABQ3VUA1</accession>
<dbReference type="Pfam" id="PF10040">
    <property type="entry name" value="CRISPR_Cas6"/>
    <property type="match status" value="1"/>
</dbReference>
<dbReference type="RefSeq" id="WP_201366430.1">
    <property type="nucleotide sequence ID" value="NZ_BNJJ01000028.1"/>
</dbReference>
<evidence type="ECO:0000313" key="3">
    <source>
        <dbReference type="Proteomes" id="UP000635565"/>
    </source>
</evidence>
<evidence type="ECO:0000313" key="2">
    <source>
        <dbReference type="EMBL" id="GHO88886.1"/>
    </source>
</evidence>
<dbReference type="InterPro" id="IPR019267">
    <property type="entry name" value="CRISPR-assoc_Cas6_C"/>
</dbReference>
<dbReference type="Proteomes" id="UP000635565">
    <property type="component" value="Unassembled WGS sequence"/>
</dbReference>
<feature type="domain" description="CRISPR-associated protein Cas6 C-terminal" evidence="1">
    <location>
        <begin position="201"/>
        <end position="325"/>
    </location>
</feature>
<sequence length="331" mass="37362">MQNMLRSAELTTTHLWFTVRATTPLALDMYSGAALRGSFFHALWSRFCTNKSATTCAACPLNEICPVSSIVAPLREDNVGGQDIQRPYVIIPPREGAHYYQPGDIFSFGLTIFGHIVNLLPYIMLSISELEGEGLGQRLDENNGRRGRFHVEQVEVIHPWTQQRQTIYTAGNTVVNAPIISINVADCIDRAAQLDHRSITLTFLTPLRLVDREHLVKRADLRPLLQRLLERYYALERHYGNVELVLNKEDRDHLLQQAEAITCSNDQTTWQDLRSYSNRQKRATPIGGLIGQATFTGDLTELLPYLLIGELIHVGKNAVKGNGWYQLEASH</sequence>
<dbReference type="EMBL" id="BNJJ01000028">
    <property type="protein sequence ID" value="GHO88886.1"/>
    <property type="molecule type" value="Genomic_DNA"/>
</dbReference>
<comment type="caution">
    <text evidence="2">The sequence shown here is derived from an EMBL/GenBank/DDBJ whole genome shotgun (WGS) entry which is preliminary data.</text>
</comment>
<organism evidence="2 3">
    <name type="scientific">Dictyobacter formicarum</name>
    <dbReference type="NCBI Taxonomy" id="2778368"/>
    <lineage>
        <taxon>Bacteria</taxon>
        <taxon>Bacillati</taxon>
        <taxon>Chloroflexota</taxon>
        <taxon>Ktedonobacteria</taxon>
        <taxon>Ktedonobacterales</taxon>
        <taxon>Dictyobacteraceae</taxon>
        <taxon>Dictyobacter</taxon>
    </lineage>
</organism>
<keyword evidence="3" id="KW-1185">Reference proteome</keyword>
<name>A0ABQ3VUA1_9CHLR</name>
<protein>
    <recommendedName>
        <fullName evidence="1">CRISPR-associated protein Cas6 C-terminal domain-containing protein</fullName>
    </recommendedName>
</protein>
<gene>
    <name evidence="2" type="ORF">KSZ_68920</name>
</gene>
<evidence type="ECO:0000259" key="1">
    <source>
        <dbReference type="Pfam" id="PF10040"/>
    </source>
</evidence>
<dbReference type="Gene3D" id="3.30.70.1900">
    <property type="match status" value="1"/>
</dbReference>
<proteinExistence type="predicted"/>